<dbReference type="GO" id="GO:0020037">
    <property type="term" value="F:heme binding"/>
    <property type="evidence" value="ECO:0007669"/>
    <property type="project" value="InterPro"/>
</dbReference>
<dbReference type="PANTHER" id="PTHR24302">
    <property type="entry name" value="CYTOCHROME P450 FAMILY 3"/>
    <property type="match status" value="1"/>
</dbReference>
<evidence type="ECO:0000256" key="6">
    <source>
        <dbReference type="ARBA" id="ARBA00023004"/>
    </source>
</evidence>
<dbReference type="Pfam" id="PF00067">
    <property type="entry name" value="p450"/>
    <property type="match status" value="1"/>
</dbReference>
<comment type="caution">
    <text evidence="12">The sequence shown here is derived from an EMBL/GenBank/DDBJ whole genome shotgun (WGS) entry which is preliminary data.</text>
</comment>
<keyword evidence="13" id="KW-1185">Reference proteome</keyword>
<comment type="function">
    <text evidence="1">May be involved in the metabolism of insect hormones and in the breakdown of synthetic insecticides.</text>
</comment>
<evidence type="ECO:0000256" key="3">
    <source>
        <dbReference type="ARBA" id="ARBA00022617"/>
    </source>
</evidence>
<evidence type="ECO:0000256" key="8">
    <source>
        <dbReference type="ARBA" id="ARBA00043906"/>
    </source>
</evidence>
<keyword evidence="6 9" id="KW-0408">Iron</keyword>
<keyword evidence="7 10" id="KW-0503">Monooxygenase</keyword>
<dbReference type="InterPro" id="IPR017972">
    <property type="entry name" value="Cyt_P450_CS"/>
</dbReference>
<dbReference type="PRINTS" id="PR00385">
    <property type="entry name" value="P450"/>
</dbReference>
<dbReference type="InterPro" id="IPR050705">
    <property type="entry name" value="Cytochrome_P450_3A"/>
</dbReference>
<evidence type="ECO:0000313" key="13">
    <source>
        <dbReference type="Proteomes" id="UP000186922"/>
    </source>
</evidence>
<feature type="compositionally biased region" description="Polar residues" evidence="11">
    <location>
        <begin position="298"/>
        <end position="312"/>
    </location>
</feature>
<dbReference type="AlphaFoldDB" id="A0A1D1W0Y4"/>
<dbReference type="InterPro" id="IPR001128">
    <property type="entry name" value="Cyt_P450"/>
</dbReference>
<dbReference type="PANTHER" id="PTHR24302:SF15">
    <property type="entry name" value="FATTY-ACID PEROXYGENASE"/>
    <property type="match status" value="1"/>
</dbReference>
<evidence type="ECO:0000256" key="7">
    <source>
        <dbReference type="ARBA" id="ARBA00023033"/>
    </source>
</evidence>
<dbReference type="Gene3D" id="1.10.630.10">
    <property type="entry name" value="Cytochrome P450"/>
    <property type="match status" value="1"/>
</dbReference>
<evidence type="ECO:0000256" key="11">
    <source>
        <dbReference type="SAM" id="MobiDB-lite"/>
    </source>
</evidence>
<dbReference type="PROSITE" id="PS00086">
    <property type="entry name" value="CYTOCHROME_P450"/>
    <property type="match status" value="1"/>
</dbReference>
<dbReference type="Proteomes" id="UP000186922">
    <property type="component" value="Unassembled WGS sequence"/>
</dbReference>
<protein>
    <recommendedName>
        <fullName evidence="14">Cytochrome P450</fullName>
    </recommendedName>
</protein>
<dbReference type="EMBL" id="BDGG01000013">
    <property type="protein sequence ID" value="GAV06313.1"/>
    <property type="molecule type" value="Genomic_DNA"/>
</dbReference>
<comment type="similarity">
    <text evidence="2 10">Belongs to the cytochrome P450 family.</text>
</comment>
<proteinExistence type="inferred from homology"/>
<dbReference type="GO" id="GO:0005789">
    <property type="term" value="C:endoplasmic reticulum membrane"/>
    <property type="evidence" value="ECO:0007669"/>
    <property type="project" value="UniProtKB-SubCell"/>
</dbReference>
<evidence type="ECO:0000256" key="2">
    <source>
        <dbReference type="ARBA" id="ARBA00010617"/>
    </source>
</evidence>
<dbReference type="InterPro" id="IPR002403">
    <property type="entry name" value="Cyt_P450_E_grp-IV"/>
</dbReference>
<dbReference type="GO" id="GO:0016705">
    <property type="term" value="F:oxidoreductase activity, acting on paired donors, with incorporation or reduction of molecular oxygen"/>
    <property type="evidence" value="ECO:0007669"/>
    <property type="project" value="InterPro"/>
</dbReference>
<dbReference type="GO" id="GO:0005506">
    <property type="term" value="F:iron ion binding"/>
    <property type="evidence" value="ECO:0007669"/>
    <property type="project" value="InterPro"/>
</dbReference>
<dbReference type="InterPro" id="IPR036396">
    <property type="entry name" value="Cyt_P450_sf"/>
</dbReference>
<feature type="region of interest" description="Disordered" evidence="11">
    <location>
        <begin position="276"/>
        <end position="318"/>
    </location>
</feature>
<evidence type="ECO:0000256" key="4">
    <source>
        <dbReference type="ARBA" id="ARBA00022723"/>
    </source>
</evidence>
<evidence type="ECO:0000256" key="10">
    <source>
        <dbReference type="RuleBase" id="RU000461"/>
    </source>
</evidence>
<keyword evidence="3 9" id="KW-0349">Heme</keyword>
<dbReference type="PRINTS" id="PR00465">
    <property type="entry name" value="EP450IV"/>
</dbReference>
<accession>A0A1D1W0Y4</accession>
<dbReference type="GO" id="GO:0008395">
    <property type="term" value="F:steroid hydroxylase activity"/>
    <property type="evidence" value="ECO:0007669"/>
    <property type="project" value="TreeGrafter"/>
</dbReference>
<comment type="function">
    <text evidence="8">Cytochromes P450 are a group of heme-thiolate monooxygenases. They oxidize a variety of structurally unrelated compounds, including steroids, fatty acids, and xenobiotics.</text>
</comment>
<comment type="cofactor">
    <cofactor evidence="9">
        <name>heme</name>
        <dbReference type="ChEBI" id="CHEBI:30413"/>
    </cofactor>
</comment>
<keyword evidence="4 9" id="KW-0479">Metal-binding</keyword>
<keyword evidence="5 10" id="KW-0560">Oxidoreductase</keyword>
<reference evidence="12 13" key="1">
    <citation type="journal article" date="2016" name="Nat. Commun.">
        <title>Extremotolerant tardigrade genome and improved radiotolerance of human cultured cells by tardigrade-unique protein.</title>
        <authorList>
            <person name="Hashimoto T."/>
            <person name="Horikawa D.D."/>
            <person name="Saito Y."/>
            <person name="Kuwahara H."/>
            <person name="Kozuka-Hata H."/>
            <person name="Shin-I T."/>
            <person name="Minakuchi Y."/>
            <person name="Ohishi K."/>
            <person name="Motoyama A."/>
            <person name="Aizu T."/>
            <person name="Enomoto A."/>
            <person name="Kondo K."/>
            <person name="Tanaka S."/>
            <person name="Hara Y."/>
            <person name="Koshikawa S."/>
            <person name="Sagara H."/>
            <person name="Miura T."/>
            <person name="Yokobori S."/>
            <person name="Miyagawa K."/>
            <person name="Suzuki Y."/>
            <person name="Kubo T."/>
            <person name="Oyama M."/>
            <person name="Kohara Y."/>
            <person name="Fujiyama A."/>
            <person name="Arakawa K."/>
            <person name="Katayama T."/>
            <person name="Toyoda A."/>
            <person name="Kunieda T."/>
        </authorList>
    </citation>
    <scope>NUCLEOTIDE SEQUENCE [LARGE SCALE GENOMIC DNA]</scope>
    <source>
        <strain evidence="12 13">YOKOZUNA-1</strain>
    </source>
</reference>
<evidence type="ECO:0000256" key="9">
    <source>
        <dbReference type="PIRSR" id="PIRSR602403-1"/>
    </source>
</evidence>
<evidence type="ECO:0000313" key="12">
    <source>
        <dbReference type="EMBL" id="GAV06313.1"/>
    </source>
</evidence>
<evidence type="ECO:0008006" key="14">
    <source>
        <dbReference type="Google" id="ProtNLM"/>
    </source>
</evidence>
<dbReference type="CDD" id="cd11055">
    <property type="entry name" value="CYP3A-like"/>
    <property type="match status" value="1"/>
</dbReference>
<dbReference type="OrthoDB" id="2789670at2759"/>
<dbReference type="SUPFAM" id="SSF48264">
    <property type="entry name" value="Cytochrome P450"/>
    <property type="match status" value="1"/>
</dbReference>
<organism evidence="12 13">
    <name type="scientific">Ramazzottius varieornatus</name>
    <name type="common">Water bear</name>
    <name type="synonym">Tardigrade</name>
    <dbReference type="NCBI Taxonomy" id="947166"/>
    <lineage>
        <taxon>Eukaryota</taxon>
        <taxon>Metazoa</taxon>
        <taxon>Ecdysozoa</taxon>
        <taxon>Tardigrada</taxon>
        <taxon>Eutardigrada</taxon>
        <taxon>Parachela</taxon>
        <taxon>Hypsibioidea</taxon>
        <taxon>Ramazzottiidae</taxon>
        <taxon>Ramazzottius</taxon>
    </lineage>
</organism>
<feature type="binding site" description="axial binding residue" evidence="9">
    <location>
        <position position="473"/>
    </location>
    <ligand>
        <name>heme</name>
        <dbReference type="ChEBI" id="CHEBI:30413"/>
    </ligand>
    <ligandPart>
        <name>Fe</name>
        <dbReference type="ChEBI" id="CHEBI:18248"/>
    </ligandPart>
</feature>
<sequence length="527" mass="60212">MLLWIIVLLAGLFGYFIYQAKEQYAYWQKRGVSGPRPVPVFGHLLEMSKLGMGKFDMSLTKKFGRISGYYDTAPLLMVSDPEMLKSVMVKDFSVFPNRRDFGLNGPILELSVSVIRDQHWKHVRNVLVPAFSSGKMRQMEPLIADCCKTMGVYLDKVAQSGEDLDIKQYFKRITMDVISSSFFGTKTDSQSNPDSPFVQNAMKVFDVGFFTPAFLVAFLAPKLTPYAKKLGMQLNPKAPLDYLVSTMREILNLRKKSGEVRRDFLQMMVKAMSENDSSKRSAVAPKEYEEEGPDVLSDTLSVEPSTQPQTTHQGHHVSRALTTEEVMAQSMIFLLAGFETTANTLTFLSYLLTANPEIQEKLRKEIQHRIGRDVQPTYDLVAQIPYLDQCINETLRLYPPATRTERECSQEWTWKNLTIEKGTTIGIPIYALHHDPEFWQDPETFDPDRFSEENKHKIIPFTFLPFGQGPRNCVGMRFAIYEIKMVIASLLQRYRLIPSSRTTPPIVQDLGLITPKNPLWIKLEKLD</sequence>
<evidence type="ECO:0000256" key="1">
    <source>
        <dbReference type="ARBA" id="ARBA00003690"/>
    </source>
</evidence>
<name>A0A1D1W0Y4_RAMVA</name>
<gene>
    <name evidence="12" type="primary">RvY_16327-1</name>
    <name evidence="12" type="synonym">RvY_16327.1</name>
    <name evidence="12" type="ORF">RvY_16327</name>
</gene>
<dbReference type="STRING" id="947166.A0A1D1W0Y4"/>
<evidence type="ECO:0000256" key="5">
    <source>
        <dbReference type="ARBA" id="ARBA00023002"/>
    </source>
</evidence>